<gene>
    <name evidence="2" type="ORF">SKTS_34520</name>
</gene>
<dbReference type="Proteomes" id="UP000502260">
    <property type="component" value="Chromosome"/>
</dbReference>
<sequence>MRPVTLTAIGYGATIPNSNYTEGQKRLMAMRASKLDAYRALAEQVYGVRITSNSTIAGLAAQHDSFRAYVDAYIRGAKIVTVTPMADGNYETVLELELNEQFYQTVNQPQSQPIPQQQGSLERPPKAEAPITVATAQNCGGKTGTTTGCGNAANFYHAE</sequence>
<dbReference type="InterPro" id="IPR024952">
    <property type="entry name" value="LPP20-like_dom"/>
</dbReference>
<organism evidence="2 3">
    <name type="scientific">Sulfurimicrobium lacus</name>
    <dbReference type="NCBI Taxonomy" id="2715678"/>
    <lineage>
        <taxon>Bacteria</taxon>
        <taxon>Pseudomonadati</taxon>
        <taxon>Pseudomonadota</taxon>
        <taxon>Betaproteobacteria</taxon>
        <taxon>Nitrosomonadales</taxon>
        <taxon>Sulfuricellaceae</taxon>
        <taxon>Sulfurimicrobium</taxon>
    </lineage>
</organism>
<dbReference type="AlphaFoldDB" id="A0A6F8VHR3"/>
<evidence type="ECO:0000259" key="1">
    <source>
        <dbReference type="Pfam" id="PF02169"/>
    </source>
</evidence>
<dbReference type="Pfam" id="PF02169">
    <property type="entry name" value="LPP20"/>
    <property type="match status" value="1"/>
</dbReference>
<feature type="domain" description="Lipoprotein LPP20-like" evidence="1">
    <location>
        <begin position="21"/>
        <end position="96"/>
    </location>
</feature>
<keyword evidence="3" id="KW-1185">Reference proteome</keyword>
<name>A0A6F8VHR3_9PROT</name>
<evidence type="ECO:0000313" key="2">
    <source>
        <dbReference type="EMBL" id="BCB28566.1"/>
    </source>
</evidence>
<dbReference type="EMBL" id="AP022853">
    <property type="protein sequence ID" value="BCB28566.1"/>
    <property type="molecule type" value="Genomic_DNA"/>
</dbReference>
<evidence type="ECO:0000313" key="3">
    <source>
        <dbReference type="Proteomes" id="UP000502260"/>
    </source>
</evidence>
<accession>A0A6F8VHR3</accession>
<reference evidence="3" key="1">
    <citation type="submission" date="2020-03" db="EMBL/GenBank/DDBJ databases">
        <title>Complete genome sequence of sulfur-oxidizing bacterium skT11.</title>
        <authorList>
            <person name="Kanda M."/>
            <person name="Kojima H."/>
            <person name="Fukui M."/>
        </authorList>
    </citation>
    <scope>NUCLEOTIDE SEQUENCE [LARGE SCALE GENOMIC DNA]</scope>
    <source>
        <strain evidence="3">skT11</strain>
    </source>
</reference>
<proteinExistence type="predicted"/>
<dbReference type="KEGG" id="slac:SKTS_34520"/>
<protein>
    <recommendedName>
        <fullName evidence="1">Lipoprotein LPP20-like domain-containing protein</fullName>
    </recommendedName>
</protein>